<dbReference type="AlphaFoldDB" id="A0AAV0X5C0"/>
<dbReference type="EMBL" id="CARXXK010000003">
    <property type="protein sequence ID" value="CAI6363133.1"/>
    <property type="molecule type" value="Genomic_DNA"/>
</dbReference>
<protein>
    <submittedName>
        <fullName evidence="1">Uncharacterized protein</fullName>
    </submittedName>
</protein>
<name>A0AAV0X5C0_9HEMI</name>
<reference evidence="1 2" key="1">
    <citation type="submission" date="2023-01" db="EMBL/GenBank/DDBJ databases">
        <authorList>
            <person name="Whitehead M."/>
        </authorList>
    </citation>
    <scope>NUCLEOTIDE SEQUENCE [LARGE SCALE GENOMIC DNA]</scope>
</reference>
<gene>
    <name evidence="1" type="ORF">MEUPH1_LOCUS18125</name>
</gene>
<keyword evidence="2" id="KW-1185">Reference proteome</keyword>
<organism evidence="1 2">
    <name type="scientific">Macrosiphum euphorbiae</name>
    <name type="common">potato aphid</name>
    <dbReference type="NCBI Taxonomy" id="13131"/>
    <lineage>
        <taxon>Eukaryota</taxon>
        <taxon>Metazoa</taxon>
        <taxon>Ecdysozoa</taxon>
        <taxon>Arthropoda</taxon>
        <taxon>Hexapoda</taxon>
        <taxon>Insecta</taxon>
        <taxon>Pterygota</taxon>
        <taxon>Neoptera</taxon>
        <taxon>Paraneoptera</taxon>
        <taxon>Hemiptera</taxon>
        <taxon>Sternorrhyncha</taxon>
        <taxon>Aphidomorpha</taxon>
        <taxon>Aphidoidea</taxon>
        <taxon>Aphididae</taxon>
        <taxon>Macrosiphini</taxon>
        <taxon>Macrosiphum</taxon>
    </lineage>
</organism>
<evidence type="ECO:0000313" key="2">
    <source>
        <dbReference type="Proteomes" id="UP001160148"/>
    </source>
</evidence>
<proteinExistence type="predicted"/>
<dbReference type="Proteomes" id="UP001160148">
    <property type="component" value="Unassembled WGS sequence"/>
</dbReference>
<evidence type="ECO:0000313" key="1">
    <source>
        <dbReference type="EMBL" id="CAI6363133.1"/>
    </source>
</evidence>
<sequence>MAVGANCSGDAPEIEWPLVTSAELPTVAIDSPCTGTSIATLMTPVAASPVEDSEIETSVSVVSSSLLRLQKIEADLRLVVTDTVTCVGRSDERTDSVVVRLKSQTYR</sequence>
<comment type="caution">
    <text evidence="1">The sequence shown here is derived from an EMBL/GenBank/DDBJ whole genome shotgun (WGS) entry which is preliminary data.</text>
</comment>
<accession>A0AAV0X5C0</accession>